<proteinExistence type="predicted"/>
<keyword evidence="2" id="KW-0472">Membrane</keyword>
<organism evidence="3">
    <name type="scientific">freshwater metagenome</name>
    <dbReference type="NCBI Taxonomy" id="449393"/>
    <lineage>
        <taxon>unclassified sequences</taxon>
        <taxon>metagenomes</taxon>
        <taxon>ecological metagenomes</taxon>
    </lineage>
</organism>
<dbReference type="AlphaFoldDB" id="A0A6J7GT96"/>
<sequence length="335" mass="35173">MERPYSTPAGQNTTDMGTDYLKLLASGDTNHPWRLGRFNAAGAELHYDSGTSSWVDSTSPAYAAGPKWDDAGVVLALYADGYFYESYPRGYGLYISLSTTYSLGGEQTYTPTSVYNDCMSVSGYGEVAVAKSAAITSPSGGGGGGGGGGSSSLDLTLNLLPGAAFNGASTLIAGSNLAPTSAYDLTMHSSPIVIYSGVTDGSGNFSQTITIPPAACLPGVHELTLTGVDNASNPVSVTKYLELGYGCDILQLSDTPIIATAGMPDTGASIRTSIIVSVSAVVMFGLALFVYRSRRGLRFASVNERVVLRLRQLESSLTRMEQNSRKASARRRLRK</sequence>
<feature type="coiled-coil region" evidence="1">
    <location>
        <begin position="303"/>
        <end position="330"/>
    </location>
</feature>
<gene>
    <name evidence="3" type="ORF">UFOPK3516_01433</name>
</gene>
<feature type="transmembrane region" description="Helical" evidence="2">
    <location>
        <begin position="273"/>
        <end position="291"/>
    </location>
</feature>
<protein>
    <submittedName>
        <fullName evidence="3">Unannotated protein</fullName>
    </submittedName>
</protein>
<evidence type="ECO:0000256" key="2">
    <source>
        <dbReference type="SAM" id="Phobius"/>
    </source>
</evidence>
<dbReference type="EMBL" id="CAFBMB010000156">
    <property type="protein sequence ID" value="CAB4910008.1"/>
    <property type="molecule type" value="Genomic_DNA"/>
</dbReference>
<accession>A0A6J7GT96</accession>
<reference evidence="3" key="1">
    <citation type="submission" date="2020-05" db="EMBL/GenBank/DDBJ databases">
        <authorList>
            <person name="Chiriac C."/>
            <person name="Salcher M."/>
            <person name="Ghai R."/>
            <person name="Kavagutti S V."/>
        </authorList>
    </citation>
    <scope>NUCLEOTIDE SEQUENCE</scope>
</reference>
<keyword evidence="2" id="KW-0812">Transmembrane</keyword>
<name>A0A6J7GT96_9ZZZZ</name>
<keyword evidence="2" id="KW-1133">Transmembrane helix</keyword>
<evidence type="ECO:0000313" key="3">
    <source>
        <dbReference type="EMBL" id="CAB4910008.1"/>
    </source>
</evidence>
<evidence type="ECO:0000256" key="1">
    <source>
        <dbReference type="SAM" id="Coils"/>
    </source>
</evidence>
<keyword evidence="1" id="KW-0175">Coiled coil</keyword>